<accession>A0A383BTY9</accession>
<feature type="compositionally biased region" description="Low complexity" evidence="1">
    <location>
        <begin position="155"/>
        <end position="172"/>
    </location>
</feature>
<feature type="region of interest" description="Disordered" evidence="1">
    <location>
        <begin position="151"/>
        <end position="189"/>
    </location>
</feature>
<feature type="non-terminal residue" evidence="2">
    <location>
        <position position="1"/>
    </location>
</feature>
<gene>
    <name evidence="2" type="ORF">METZ01_LOCUS476451</name>
</gene>
<dbReference type="AlphaFoldDB" id="A0A383BTY9"/>
<proteinExistence type="predicted"/>
<sequence length="203" mass="22831">SALVFVVLVSCLGCAGNSAKPPTPYTPEELGEFPVHPELEYKKGYRYAPPELAGTDFKPTWTGHYFGPQPPEGYVAFYLREMKARKWQLRRIVDKVEGDKVLDFTRETDGATIQLRRKFDRKTSRYGCFLVAEIRTLGLQHFSPEENYRHLTGKPQEPATAAIPAAPESPASDNVEEKPSIQPVKGTLKPAELDKARQELIIE</sequence>
<name>A0A383BTY9_9ZZZZ</name>
<evidence type="ECO:0000256" key="1">
    <source>
        <dbReference type="SAM" id="MobiDB-lite"/>
    </source>
</evidence>
<dbReference type="EMBL" id="UINC01203375">
    <property type="protein sequence ID" value="SVE23597.1"/>
    <property type="molecule type" value="Genomic_DNA"/>
</dbReference>
<organism evidence="2">
    <name type="scientific">marine metagenome</name>
    <dbReference type="NCBI Taxonomy" id="408172"/>
    <lineage>
        <taxon>unclassified sequences</taxon>
        <taxon>metagenomes</taxon>
        <taxon>ecological metagenomes</taxon>
    </lineage>
</organism>
<reference evidence="2" key="1">
    <citation type="submission" date="2018-05" db="EMBL/GenBank/DDBJ databases">
        <authorList>
            <person name="Lanie J.A."/>
            <person name="Ng W.-L."/>
            <person name="Kazmierczak K.M."/>
            <person name="Andrzejewski T.M."/>
            <person name="Davidsen T.M."/>
            <person name="Wayne K.J."/>
            <person name="Tettelin H."/>
            <person name="Glass J.I."/>
            <person name="Rusch D."/>
            <person name="Podicherti R."/>
            <person name="Tsui H.-C.T."/>
            <person name="Winkler M.E."/>
        </authorList>
    </citation>
    <scope>NUCLEOTIDE SEQUENCE</scope>
</reference>
<protein>
    <submittedName>
        <fullName evidence="2">Uncharacterized protein</fullName>
    </submittedName>
</protein>
<evidence type="ECO:0000313" key="2">
    <source>
        <dbReference type="EMBL" id="SVE23597.1"/>
    </source>
</evidence>